<organism evidence="2 3">
    <name type="scientific">Flagellimonas eckloniae</name>
    <dbReference type="NCBI Taxonomy" id="346185"/>
    <lineage>
        <taxon>Bacteria</taxon>
        <taxon>Pseudomonadati</taxon>
        <taxon>Bacteroidota</taxon>
        <taxon>Flavobacteriia</taxon>
        <taxon>Flavobacteriales</taxon>
        <taxon>Flavobacteriaceae</taxon>
        <taxon>Flagellimonas</taxon>
    </lineage>
</organism>
<dbReference type="SUPFAM" id="SSF51430">
    <property type="entry name" value="NAD(P)-linked oxidoreductase"/>
    <property type="match status" value="1"/>
</dbReference>
<dbReference type="CDD" id="cd19095">
    <property type="entry name" value="AKR_PA4992-like"/>
    <property type="match status" value="1"/>
</dbReference>
<evidence type="ECO:0000259" key="1">
    <source>
        <dbReference type="Pfam" id="PF00248"/>
    </source>
</evidence>
<feature type="domain" description="NADP-dependent oxidoreductase" evidence="1">
    <location>
        <begin position="36"/>
        <end position="274"/>
    </location>
</feature>
<dbReference type="InterPro" id="IPR023210">
    <property type="entry name" value="NADP_OxRdtase_dom"/>
</dbReference>
<dbReference type="Gene3D" id="3.20.20.100">
    <property type="entry name" value="NADP-dependent oxidoreductase domain"/>
    <property type="match status" value="1"/>
</dbReference>
<sequence length="294" mass="33209">MAGFGLSLQSYGNPLNANDKVHTRIIPSTREAIPIVGLGTWQTFDVGNSSEKRKILNQVLVEMNRLGGTVIDSSPMYGSSEKVVGDLTSTLDFGNKLFYGTKVWTTGRQAGIQQMEASMKKMQRAKMDLIQIHNLTDWKTHVKTLKDWKEQGKIRYLGITHYVDSSHSSLEEIIKSERPDFVQFNYSIKSRHAEKSLFDTARKYKTATLINQPYESGSLFRLIKGKELPQWAKEQDINSWGQYFLKFILANENVSCVIPGTSKPHHMIDNMGAGLGKIPDTNLRNKMVAHLKSL</sequence>
<dbReference type="InterPro" id="IPR053135">
    <property type="entry name" value="AKR2_Oxidoreductase"/>
</dbReference>
<comment type="caution">
    <text evidence="2">The sequence shown here is derived from an EMBL/GenBank/DDBJ whole genome shotgun (WGS) entry which is preliminary data.</text>
</comment>
<evidence type="ECO:0000313" key="2">
    <source>
        <dbReference type="EMBL" id="KQC31580.1"/>
    </source>
</evidence>
<dbReference type="PANTHER" id="PTHR43312:SF1">
    <property type="entry name" value="NADP-DEPENDENT OXIDOREDUCTASE DOMAIN-CONTAINING PROTEIN"/>
    <property type="match status" value="1"/>
</dbReference>
<proteinExistence type="predicted"/>
<dbReference type="PANTHER" id="PTHR43312">
    <property type="entry name" value="D-THREO-ALDOSE 1-DEHYDROGENASE"/>
    <property type="match status" value="1"/>
</dbReference>
<dbReference type="STRING" id="346185.AAY42_02930"/>
<protein>
    <submittedName>
        <fullName evidence="2">Aldo/keto reductase</fullName>
    </submittedName>
</protein>
<reference evidence="2 3" key="1">
    <citation type="submission" date="2015-04" db="EMBL/GenBank/DDBJ databases">
        <title>Complete genome of flavobacterium.</title>
        <authorList>
            <person name="Kwon Y.M."/>
            <person name="Kim S.-J."/>
        </authorList>
    </citation>
    <scope>NUCLEOTIDE SEQUENCE [LARGE SCALE GENOMIC DNA]</scope>
    <source>
        <strain evidence="2 3">DK169</strain>
    </source>
</reference>
<dbReference type="InterPro" id="IPR036812">
    <property type="entry name" value="NAD(P)_OxRdtase_dom_sf"/>
</dbReference>
<name>A0A0Q0XQX5_9FLAO</name>
<gene>
    <name evidence="2" type="ORF">AAY42_02930</name>
</gene>
<dbReference type="Proteomes" id="UP000050827">
    <property type="component" value="Unassembled WGS sequence"/>
</dbReference>
<dbReference type="EMBL" id="LCTZ01000002">
    <property type="protein sequence ID" value="KQC31580.1"/>
    <property type="molecule type" value="Genomic_DNA"/>
</dbReference>
<evidence type="ECO:0000313" key="3">
    <source>
        <dbReference type="Proteomes" id="UP000050827"/>
    </source>
</evidence>
<keyword evidence="3" id="KW-1185">Reference proteome</keyword>
<dbReference type="AlphaFoldDB" id="A0A0Q0XQX5"/>
<accession>A0A0Q0XQX5</accession>
<dbReference type="Pfam" id="PF00248">
    <property type="entry name" value="Aldo_ket_red"/>
    <property type="match status" value="1"/>
</dbReference>